<dbReference type="GeneID" id="98914128"/>
<dbReference type="Proteomes" id="UP000295515">
    <property type="component" value="Unassembled WGS sequence"/>
</dbReference>
<evidence type="ECO:0000256" key="1">
    <source>
        <dbReference type="SAM" id="Coils"/>
    </source>
</evidence>
<comment type="caution">
    <text evidence="3">The sequence shown here is derived from an EMBL/GenBank/DDBJ whole genome shotgun (WGS) entry which is preliminary data.</text>
</comment>
<dbReference type="InterPro" id="IPR005094">
    <property type="entry name" value="Endonuclease_MobA/VirD2"/>
</dbReference>
<proteinExistence type="predicted"/>
<gene>
    <name evidence="3" type="ORF">EDD60_101306</name>
</gene>
<evidence type="ECO:0000313" key="4">
    <source>
        <dbReference type="Proteomes" id="UP000295515"/>
    </source>
</evidence>
<organism evidence="3 4">
    <name type="scientific">Longibaculum muris</name>
    <dbReference type="NCBI Taxonomy" id="1796628"/>
    <lineage>
        <taxon>Bacteria</taxon>
        <taxon>Bacillati</taxon>
        <taxon>Bacillota</taxon>
        <taxon>Erysipelotrichia</taxon>
        <taxon>Erysipelotrichales</taxon>
        <taxon>Coprobacillaceae</taxon>
        <taxon>Longibaculum</taxon>
    </lineage>
</organism>
<protein>
    <submittedName>
        <fullName evidence="3">Relaxase/mobilization nuclease-like protein</fullName>
    </submittedName>
</protein>
<name>A0A4R3Z6Y8_9FIRM</name>
<dbReference type="Pfam" id="PF03432">
    <property type="entry name" value="Relaxase"/>
    <property type="match status" value="1"/>
</dbReference>
<dbReference type="RefSeq" id="WP_066451269.1">
    <property type="nucleotide sequence ID" value="NZ_JANKBF010000002.1"/>
</dbReference>
<feature type="domain" description="MobA/VirD2-like nuclease" evidence="2">
    <location>
        <begin position="35"/>
        <end position="163"/>
    </location>
</feature>
<evidence type="ECO:0000313" key="3">
    <source>
        <dbReference type="EMBL" id="TCW03000.1"/>
    </source>
</evidence>
<evidence type="ECO:0000259" key="2">
    <source>
        <dbReference type="Pfam" id="PF03432"/>
    </source>
</evidence>
<accession>A0A4R3Z6Y8</accession>
<keyword evidence="1" id="KW-0175">Coiled coil</keyword>
<sequence length="430" mass="50808">MATTRIWAVRTRLDHMVDYVSNIEKTIALESVVDYATNERKTLAKEYVSCINCSYHDPYFSMVNTKKQFNDDKQILAFHAYQSFEAGEVDAELAHKVGVEYAKKLWGDRFEVVVGTHLNTEHIHNHFLINATSFVDGKRYCNTNKDIHNMRNISDEICRKYNLSVIENPQRGGKSRAQYFHEKTLKEMVRESIDFAISVSFTEKQFLNELKLAGYEINITDKNISVKHPCHNKFIRLKSLGKSYTNERLMERILDLNKEENQTIYSKKCFQIKPYFEKMHKGELGKLQRLFLHYQYVLGIIPKDNRIKPKYSEELQEAIRHIDEISNQTILICRNDIKSIDELQAYVNKTETELNNTIKQRQGYRNQIRRCKDEDAKNILKDKAKALTPDIRRLQKEIALCQMIESRSLEMNKFLNEIEKDRRTKQHERY</sequence>
<reference evidence="3 4" key="1">
    <citation type="submission" date="2019-03" db="EMBL/GenBank/DDBJ databases">
        <title>Genomic Encyclopedia of Type Strains, Phase IV (KMG-IV): sequencing the most valuable type-strain genomes for metagenomic binning, comparative biology and taxonomic classification.</title>
        <authorList>
            <person name="Goeker M."/>
        </authorList>
    </citation>
    <scope>NUCLEOTIDE SEQUENCE [LARGE SCALE GENOMIC DNA]</scope>
    <source>
        <strain evidence="3 4">DSM 29487</strain>
    </source>
</reference>
<keyword evidence="4" id="KW-1185">Reference proteome</keyword>
<dbReference type="AlphaFoldDB" id="A0A4R3Z6Y8"/>
<feature type="coiled-coil region" evidence="1">
    <location>
        <begin position="340"/>
        <end position="374"/>
    </location>
</feature>
<dbReference type="EMBL" id="SMCQ01000001">
    <property type="protein sequence ID" value="TCW03000.1"/>
    <property type="molecule type" value="Genomic_DNA"/>
</dbReference>